<dbReference type="KEGG" id="bge:BC1002_1283"/>
<gene>
    <name evidence="2" type="ordered locus">BC1002_1283</name>
</gene>
<dbReference type="Pfam" id="PF18593">
    <property type="entry name" value="CdiI_2"/>
    <property type="match status" value="1"/>
</dbReference>
<proteinExistence type="predicted"/>
<feature type="domain" description="CdiI immunity protein" evidence="1">
    <location>
        <begin position="5"/>
        <end position="93"/>
    </location>
</feature>
<dbReference type="eggNOG" id="ENOG5032SDE">
    <property type="taxonomic scope" value="Bacteria"/>
</dbReference>
<evidence type="ECO:0000313" key="3">
    <source>
        <dbReference type="Proteomes" id="UP000002190"/>
    </source>
</evidence>
<protein>
    <recommendedName>
        <fullName evidence="1">CdiI immunity protein domain-containing protein</fullName>
    </recommendedName>
</protein>
<evidence type="ECO:0000259" key="1">
    <source>
        <dbReference type="Pfam" id="PF18593"/>
    </source>
</evidence>
<accession>D5W7G8</accession>
<dbReference type="EMBL" id="CP002013">
    <property type="protein sequence ID" value="ADG15363.1"/>
    <property type="molecule type" value="Genomic_DNA"/>
</dbReference>
<dbReference type="InterPro" id="IPR041129">
    <property type="entry name" value="CdiI_2"/>
</dbReference>
<reference evidence="2 3" key="2">
    <citation type="journal article" date="2012" name="J. Bacteriol.">
        <title>Genome Sequences of Burkholderia sp. Strains CCGE1002 and H160, Isolated from Legume Nodules in Mexico and Brazil.</title>
        <authorList>
            <person name="Ormeno-Orrillo E."/>
            <person name="Rogel M.A."/>
            <person name="Chueire L.M."/>
            <person name="Tiedje J.M."/>
            <person name="Martinez-Romero E."/>
            <person name="Hungria M."/>
        </authorList>
    </citation>
    <scope>NUCLEOTIDE SEQUENCE [LARGE SCALE GENOMIC DNA]</scope>
    <source>
        <strain evidence="2 3">CCGE1002</strain>
    </source>
</reference>
<evidence type="ECO:0000313" key="2">
    <source>
        <dbReference type="EMBL" id="ADG15363.1"/>
    </source>
</evidence>
<dbReference type="GeneID" id="301098245"/>
<sequence length="96" mass="11551">MLPDRYPRMYEIFGAYLNQDYDLWGTTIPQIVCCYKEDSPREYHRELIDEIDQFMSEHPTDLDSAFEIEYDTGFSPTLWGYTTASFFEELKRLLRD</sequence>
<organism evidence="2 3">
    <name type="scientific">Paraburkholderia atlantica</name>
    <dbReference type="NCBI Taxonomy" id="2654982"/>
    <lineage>
        <taxon>Bacteria</taxon>
        <taxon>Pseudomonadati</taxon>
        <taxon>Pseudomonadota</taxon>
        <taxon>Betaproteobacteria</taxon>
        <taxon>Burkholderiales</taxon>
        <taxon>Burkholderiaceae</taxon>
        <taxon>Paraburkholderia</taxon>
    </lineage>
</organism>
<reference evidence="2 3" key="1">
    <citation type="submission" date="2010-04" db="EMBL/GenBank/DDBJ databases">
        <title>Complete sequence of chromosome 1 of Burkholderia sp. CCGE1002.</title>
        <authorList>
            <consortium name="US DOE Joint Genome Institute"/>
            <person name="Lucas S."/>
            <person name="Copeland A."/>
            <person name="Lapidus A."/>
            <person name="Cheng J.-F."/>
            <person name="Bruce D."/>
            <person name="Goodwin L."/>
            <person name="Pitluck S."/>
            <person name="Chertkov O."/>
            <person name="Detter J.C."/>
            <person name="Han C."/>
            <person name="Tapia R."/>
            <person name="Land M."/>
            <person name="Hauser L."/>
            <person name="Kyrpides N."/>
            <person name="Ovchinnikova G."/>
            <person name="Martinez-Romero E."/>
            <person name="Hernandez M.A.R."/>
            <person name="Tiedje J.M."/>
            <person name="Woyke T."/>
        </authorList>
    </citation>
    <scope>NUCLEOTIDE SEQUENCE [LARGE SCALE GENOMIC DNA]</scope>
    <source>
        <strain evidence="2 3">CCGE1002</strain>
    </source>
</reference>
<dbReference type="Proteomes" id="UP000002190">
    <property type="component" value="Chromosome 1"/>
</dbReference>
<name>D5W7G8_PARAM</name>
<dbReference type="RefSeq" id="WP_013089242.1">
    <property type="nucleotide sequence ID" value="NC_014117.1"/>
</dbReference>
<dbReference type="AlphaFoldDB" id="D5W7G8"/>
<dbReference type="HOGENOM" id="CLU_157278_1_1_4"/>